<accession>A0A3E4XRV6</accession>
<reference evidence="4 5" key="1">
    <citation type="submission" date="2018-08" db="EMBL/GenBank/DDBJ databases">
        <title>A genome reference for cultivated species of the human gut microbiota.</title>
        <authorList>
            <person name="Zou Y."/>
            <person name="Xue W."/>
            <person name="Luo G."/>
        </authorList>
    </citation>
    <scope>NUCLEOTIDE SEQUENCE [LARGE SCALE GENOMIC DNA]</scope>
    <source>
        <strain evidence="3 5">AF14-42</strain>
        <strain evidence="2 4">OM07-9</strain>
    </source>
</reference>
<evidence type="ECO:0000256" key="1">
    <source>
        <dbReference type="ARBA" id="ARBA00022679"/>
    </source>
</evidence>
<name>A0A3E4XRV6_BACUN</name>
<dbReference type="GO" id="GO:0000030">
    <property type="term" value="F:mannosyltransferase activity"/>
    <property type="evidence" value="ECO:0007669"/>
    <property type="project" value="TreeGrafter"/>
</dbReference>
<dbReference type="Pfam" id="PF04488">
    <property type="entry name" value="Gly_transf_sug"/>
    <property type="match status" value="1"/>
</dbReference>
<evidence type="ECO:0000313" key="5">
    <source>
        <dbReference type="Proteomes" id="UP000285343"/>
    </source>
</evidence>
<organism evidence="2 4">
    <name type="scientific">Bacteroides uniformis</name>
    <dbReference type="NCBI Taxonomy" id="820"/>
    <lineage>
        <taxon>Bacteria</taxon>
        <taxon>Pseudomonadati</taxon>
        <taxon>Bacteroidota</taxon>
        <taxon>Bacteroidia</taxon>
        <taxon>Bacteroidales</taxon>
        <taxon>Bacteroidaceae</taxon>
        <taxon>Bacteroides</taxon>
    </lineage>
</organism>
<dbReference type="RefSeq" id="WP_057258563.1">
    <property type="nucleotide sequence ID" value="NZ_CZAD01000001.1"/>
</dbReference>
<dbReference type="Gene3D" id="3.90.550.20">
    <property type="match status" value="1"/>
</dbReference>
<dbReference type="InterPro" id="IPR007577">
    <property type="entry name" value="GlycoTrfase_DXD_sugar-bd_CS"/>
</dbReference>
<evidence type="ECO:0000313" key="2">
    <source>
        <dbReference type="EMBL" id="RGM58805.1"/>
    </source>
</evidence>
<proteinExistence type="predicted"/>
<gene>
    <name evidence="3" type="ORF">DWW14_06570</name>
    <name evidence="2" type="ORF">DXC07_01175</name>
</gene>
<dbReference type="EMBL" id="QSTL01000001">
    <property type="protein sequence ID" value="RGM58805.1"/>
    <property type="molecule type" value="Genomic_DNA"/>
</dbReference>
<dbReference type="EMBL" id="QRZC01000006">
    <property type="protein sequence ID" value="RGV43615.1"/>
    <property type="molecule type" value="Genomic_DNA"/>
</dbReference>
<dbReference type="GO" id="GO:0016020">
    <property type="term" value="C:membrane"/>
    <property type="evidence" value="ECO:0007669"/>
    <property type="project" value="GOC"/>
</dbReference>
<dbReference type="PANTHER" id="PTHR32385:SF15">
    <property type="entry name" value="INOSITOL PHOSPHOCERAMIDE MANNOSYLTRANSFERASE 1"/>
    <property type="match status" value="1"/>
</dbReference>
<dbReference type="Proteomes" id="UP000261295">
    <property type="component" value="Unassembled WGS sequence"/>
</dbReference>
<dbReference type="SUPFAM" id="SSF53448">
    <property type="entry name" value="Nucleotide-diphospho-sugar transferases"/>
    <property type="match status" value="1"/>
</dbReference>
<sequence>MIPKIIHYCWFGRNPLPELAVKCIDSWKKFLPDYEIKEWNEDNFDVNIIPYTREAYAAKKYAFVSDFARFYILYHHGGLYFDTDVEVIKPIDDIIAKGPFMGCEKKVEPGIPSLSVAPGLGLAVIPGMKLYSDLIALYERLHFTDANGKQNLKTVVEYTTELLCQYGLKNVNELQECAGVWIYPKEWFCPIDYNTKKRKDTSNTRLVHHYAASWVPKWTLFLVWLERQIGKNALLRLQRLKRFLCNEPEKGNV</sequence>
<dbReference type="InterPro" id="IPR029044">
    <property type="entry name" value="Nucleotide-diphossugar_trans"/>
</dbReference>
<comment type="caution">
    <text evidence="2">The sequence shown here is derived from an EMBL/GenBank/DDBJ whole genome shotgun (WGS) entry which is preliminary data.</text>
</comment>
<dbReference type="Proteomes" id="UP000285343">
    <property type="component" value="Unassembled WGS sequence"/>
</dbReference>
<protein>
    <submittedName>
        <fullName evidence="2">Glycosyl transferase</fullName>
    </submittedName>
</protein>
<keyword evidence="1 2" id="KW-0808">Transferase</keyword>
<dbReference type="AlphaFoldDB" id="A0A3E4XRV6"/>
<dbReference type="GO" id="GO:0051999">
    <property type="term" value="P:mannosyl-inositol phosphorylceramide biosynthetic process"/>
    <property type="evidence" value="ECO:0007669"/>
    <property type="project" value="TreeGrafter"/>
</dbReference>
<dbReference type="InterPro" id="IPR051706">
    <property type="entry name" value="Glycosyltransferase_domain"/>
</dbReference>
<evidence type="ECO:0000313" key="3">
    <source>
        <dbReference type="EMBL" id="RGV43615.1"/>
    </source>
</evidence>
<evidence type="ECO:0000313" key="4">
    <source>
        <dbReference type="Proteomes" id="UP000261295"/>
    </source>
</evidence>
<dbReference type="PANTHER" id="PTHR32385">
    <property type="entry name" value="MANNOSYL PHOSPHORYLINOSITOL CERAMIDE SYNTHASE"/>
    <property type="match status" value="1"/>
</dbReference>